<keyword evidence="8" id="KW-1185">Reference proteome</keyword>
<feature type="transmembrane region" description="Helical" evidence="6">
    <location>
        <begin position="303"/>
        <end position="320"/>
    </location>
</feature>
<feature type="compositionally biased region" description="Basic and acidic residues" evidence="5">
    <location>
        <begin position="10"/>
        <end position="21"/>
    </location>
</feature>
<dbReference type="AlphaFoldDB" id="A0AAV9HWF3"/>
<feature type="transmembrane region" description="Helical" evidence="6">
    <location>
        <begin position="131"/>
        <end position="153"/>
    </location>
</feature>
<dbReference type="CDD" id="cd06174">
    <property type="entry name" value="MFS"/>
    <property type="match status" value="1"/>
</dbReference>
<feature type="transmembrane region" description="Helical" evidence="6">
    <location>
        <begin position="223"/>
        <end position="243"/>
    </location>
</feature>
<evidence type="ECO:0000256" key="3">
    <source>
        <dbReference type="ARBA" id="ARBA00022989"/>
    </source>
</evidence>
<keyword evidence="2 6" id="KW-0812">Transmembrane</keyword>
<dbReference type="SUPFAM" id="SSF103473">
    <property type="entry name" value="MFS general substrate transporter"/>
    <property type="match status" value="1"/>
</dbReference>
<dbReference type="PANTHER" id="PTHR23507:SF8">
    <property type="entry name" value="MFS GENERAL SUBSTRATE TRANSPORTER"/>
    <property type="match status" value="1"/>
</dbReference>
<dbReference type="Gene3D" id="1.20.1250.20">
    <property type="entry name" value="MFS general substrate transporter like domains"/>
    <property type="match status" value="1"/>
</dbReference>
<accession>A0AAV9HWF3</accession>
<feature type="transmembrane region" description="Helical" evidence="6">
    <location>
        <begin position="491"/>
        <end position="510"/>
    </location>
</feature>
<feature type="region of interest" description="Disordered" evidence="5">
    <location>
        <begin position="1"/>
        <end position="21"/>
    </location>
</feature>
<name>A0AAV9HWF3_9PEZI</name>
<comment type="caution">
    <text evidence="7">The sequence shown here is derived from an EMBL/GenBank/DDBJ whole genome shotgun (WGS) entry which is preliminary data.</text>
</comment>
<gene>
    <name evidence="7" type="ORF">QBC42DRAFT_261763</name>
</gene>
<dbReference type="Proteomes" id="UP001321749">
    <property type="component" value="Unassembled WGS sequence"/>
</dbReference>
<dbReference type="Pfam" id="PF07690">
    <property type="entry name" value="MFS_1"/>
    <property type="match status" value="1"/>
</dbReference>
<feature type="transmembrane region" description="Helical" evidence="6">
    <location>
        <begin position="467"/>
        <end position="485"/>
    </location>
</feature>
<feature type="transmembrane region" description="Helical" evidence="6">
    <location>
        <begin position="380"/>
        <end position="405"/>
    </location>
</feature>
<dbReference type="GO" id="GO:0016020">
    <property type="term" value="C:membrane"/>
    <property type="evidence" value="ECO:0007669"/>
    <property type="project" value="UniProtKB-SubCell"/>
</dbReference>
<evidence type="ECO:0000256" key="4">
    <source>
        <dbReference type="ARBA" id="ARBA00023136"/>
    </source>
</evidence>
<dbReference type="InterPro" id="IPR011701">
    <property type="entry name" value="MFS"/>
</dbReference>
<proteinExistence type="predicted"/>
<sequence length="516" mass="56071">MASDSNPRLDQNDNHDDDYHHVPLSRPGRFSSNRALVSLLSLVLLVNLSMSLYQLPLNRVIERRLCRDFYTATDPSVLGPDGEVREDLCKIDKIQQELAWIQGAMETAWIVGDFVMAIPLGFVAERYGRRTVLALNLMPRLCMLAWAVAVGYFENSLPTKALLASPMLSILGGDCVFNSIVYALASDLTEDRVLRASYFAYMSSTSYVVALVGPALASATMTLLLWLPFYLGIALLATSSWAIRSLPPDQALSSATGNFSDSSTQPLLSSPVLKALDARQTPSMDAITRRFALMKGILLSRPLNFALLLFSMFLTSLASADTKLLVQYISKRYGWTFASAGYLLSGKAVVNFVLLTIIIPRLLAWRASRRRERDAQDTIYLTYTKACIAISVVGAIAIALADAIYLLVPSLFLYALGSALPIFTFSLLKSSAVSPPTDTTSAGRIHEGPGLAEETQVFSIVMLVKTLGSLVGAPLMAACWIRGIAVGGGGLGLPYLVSAGCYAIAVFVVSRMRIDY</sequence>
<dbReference type="GO" id="GO:0022857">
    <property type="term" value="F:transmembrane transporter activity"/>
    <property type="evidence" value="ECO:0007669"/>
    <property type="project" value="InterPro"/>
</dbReference>
<feature type="transmembrane region" description="Helical" evidence="6">
    <location>
        <begin position="340"/>
        <end position="359"/>
    </location>
</feature>
<evidence type="ECO:0000256" key="1">
    <source>
        <dbReference type="ARBA" id="ARBA00004141"/>
    </source>
</evidence>
<keyword evidence="4 6" id="KW-0472">Membrane</keyword>
<feature type="transmembrane region" description="Helical" evidence="6">
    <location>
        <begin position="165"/>
        <end position="185"/>
    </location>
</feature>
<protein>
    <submittedName>
        <fullName evidence="7">Major facilitator superfamily domain-containing protein</fullName>
    </submittedName>
</protein>
<keyword evidence="3 6" id="KW-1133">Transmembrane helix</keyword>
<feature type="transmembrane region" description="Helical" evidence="6">
    <location>
        <begin position="35"/>
        <end position="55"/>
    </location>
</feature>
<feature type="transmembrane region" description="Helical" evidence="6">
    <location>
        <begin position="197"/>
        <end position="217"/>
    </location>
</feature>
<organism evidence="7 8">
    <name type="scientific">Cladorrhinum samala</name>
    <dbReference type="NCBI Taxonomy" id="585594"/>
    <lineage>
        <taxon>Eukaryota</taxon>
        <taxon>Fungi</taxon>
        <taxon>Dikarya</taxon>
        <taxon>Ascomycota</taxon>
        <taxon>Pezizomycotina</taxon>
        <taxon>Sordariomycetes</taxon>
        <taxon>Sordariomycetidae</taxon>
        <taxon>Sordariales</taxon>
        <taxon>Podosporaceae</taxon>
        <taxon>Cladorrhinum</taxon>
    </lineage>
</organism>
<evidence type="ECO:0000313" key="8">
    <source>
        <dbReference type="Proteomes" id="UP001321749"/>
    </source>
</evidence>
<evidence type="ECO:0000256" key="5">
    <source>
        <dbReference type="SAM" id="MobiDB-lite"/>
    </source>
</evidence>
<reference evidence="7" key="1">
    <citation type="journal article" date="2023" name="Mol. Phylogenet. Evol.">
        <title>Genome-scale phylogeny and comparative genomics of the fungal order Sordariales.</title>
        <authorList>
            <person name="Hensen N."/>
            <person name="Bonometti L."/>
            <person name="Westerberg I."/>
            <person name="Brannstrom I.O."/>
            <person name="Guillou S."/>
            <person name="Cros-Aarteil S."/>
            <person name="Calhoun S."/>
            <person name="Haridas S."/>
            <person name="Kuo A."/>
            <person name="Mondo S."/>
            <person name="Pangilinan J."/>
            <person name="Riley R."/>
            <person name="LaButti K."/>
            <person name="Andreopoulos B."/>
            <person name="Lipzen A."/>
            <person name="Chen C."/>
            <person name="Yan M."/>
            <person name="Daum C."/>
            <person name="Ng V."/>
            <person name="Clum A."/>
            <person name="Steindorff A."/>
            <person name="Ohm R.A."/>
            <person name="Martin F."/>
            <person name="Silar P."/>
            <person name="Natvig D.O."/>
            <person name="Lalanne C."/>
            <person name="Gautier V."/>
            <person name="Ament-Velasquez S.L."/>
            <person name="Kruys A."/>
            <person name="Hutchinson M.I."/>
            <person name="Powell A.J."/>
            <person name="Barry K."/>
            <person name="Miller A.N."/>
            <person name="Grigoriev I.V."/>
            <person name="Debuchy R."/>
            <person name="Gladieux P."/>
            <person name="Hiltunen Thoren M."/>
            <person name="Johannesson H."/>
        </authorList>
    </citation>
    <scope>NUCLEOTIDE SEQUENCE</scope>
    <source>
        <strain evidence="7">PSN324</strain>
    </source>
</reference>
<dbReference type="EMBL" id="MU864941">
    <property type="protein sequence ID" value="KAK4465182.1"/>
    <property type="molecule type" value="Genomic_DNA"/>
</dbReference>
<dbReference type="PANTHER" id="PTHR23507">
    <property type="entry name" value="ZGC:174356"/>
    <property type="match status" value="1"/>
</dbReference>
<reference evidence="7" key="2">
    <citation type="submission" date="2023-06" db="EMBL/GenBank/DDBJ databases">
        <authorList>
            <consortium name="Lawrence Berkeley National Laboratory"/>
            <person name="Mondo S.J."/>
            <person name="Hensen N."/>
            <person name="Bonometti L."/>
            <person name="Westerberg I."/>
            <person name="Brannstrom I.O."/>
            <person name="Guillou S."/>
            <person name="Cros-Aarteil S."/>
            <person name="Calhoun S."/>
            <person name="Haridas S."/>
            <person name="Kuo A."/>
            <person name="Pangilinan J."/>
            <person name="Riley R."/>
            <person name="Labutti K."/>
            <person name="Andreopoulos B."/>
            <person name="Lipzen A."/>
            <person name="Chen C."/>
            <person name="Yanf M."/>
            <person name="Daum C."/>
            <person name="Ng V."/>
            <person name="Clum A."/>
            <person name="Steindorff A."/>
            <person name="Ohm R."/>
            <person name="Martin F."/>
            <person name="Silar P."/>
            <person name="Natvig D."/>
            <person name="Lalanne C."/>
            <person name="Gautier V."/>
            <person name="Ament-Velasquez S.L."/>
            <person name="Kruys A."/>
            <person name="Hutchinson M.I."/>
            <person name="Powell A.J."/>
            <person name="Barry K."/>
            <person name="Miller A.N."/>
            <person name="Grigoriev I.V."/>
            <person name="Debuchy R."/>
            <person name="Gladieux P."/>
            <person name="Thoren M.H."/>
            <person name="Johannesson H."/>
        </authorList>
    </citation>
    <scope>NUCLEOTIDE SEQUENCE</scope>
    <source>
        <strain evidence="7">PSN324</strain>
    </source>
</reference>
<evidence type="ECO:0000313" key="7">
    <source>
        <dbReference type="EMBL" id="KAK4465182.1"/>
    </source>
</evidence>
<dbReference type="InterPro" id="IPR036259">
    <property type="entry name" value="MFS_trans_sf"/>
</dbReference>
<evidence type="ECO:0000256" key="6">
    <source>
        <dbReference type="SAM" id="Phobius"/>
    </source>
</evidence>
<feature type="transmembrane region" description="Helical" evidence="6">
    <location>
        <begin position="411"/>
        <end position="428"/>
    </location>
</feature>
<evidence type="ECO:0000256" key="2">
    <source>
        <dbReference type="ARBA" id="ARBA00022692"/>
    </source>
</evidence>
<comment type="subcellular location">
    <subcellularLocation>
        <location evidence="1">Membrane</location>
        <topology evidence="1">Multi-pass membrane protein</topology>
    </subcellularLocation>
</comment>